<dbReference type="SUPFAM" id="SSF63380">
    <property type="entry name" value="Riboflavin synthase domain-like"/>
    <property type="match status" value="1"/>
</dbReference>
<dbReference type="PANTHER" id="PTHR47354:SF5">
    <property type="entry name" value="PROTEIN RFBI"/>
    <property type="match status" value="1"/>
</dbReference>
<feature type="compositionally biased region" description="Basic and acidic residues" evidence="11">
    <location>
        <begin position="74"/>
        <end position="86"/>
    </location>
</feature>
<evidence type="ECO:0000256" key="10">
    <source>
        <dbReference type="ARBA" id="ARBA00049433"/>
    </source>
</evidence>
<dbReference type="InterPro" id="IPR000971">
    <property type="entry name" value="Globin"/>
</dbReference>
<feature type="domain" description="FAD-binding FR-type" evidence="13">
    <location>
        <begin position="512"/>
        <end position="612"/>
    </location>
</feature>
<comment type="cofactor">
    <cofactor evidence="1">
        <name>heme b</name>
        <dbReference type="ChEBI" id="CHEBI:60344"/>
    </cofactor>
</comment>
<dbReference type="SUPFAM" id="SSF52343">
    <property type="entry name" value="Ferredoxin reductase-like, C-terminal NADP-linked domain"/>
    <property type="match status" value="1"/>
</dbReference>
<feature type="compositionally biased region" description="Basic and acidic residues" evidence="11">
    <location>
        <begin position="25"/>
        <end position="42"/>
    </location>
</feature>
<dbReference type="Proteomes" id="UP000317881">
    <property type="component" value="Unassembled WGS sequence"/>
</dbReference>
<dbReference type="InterPro" id="IPR050415">
    <property type="entry name" value="MRET"/>
</dbReference>
<dbReference type="InterPro" id="IPR001433">
    <property type="entry name" value="OxRdtase_FAD/NAD-bd"/>
</dbReference>
<dbReference type="GO" id="GO:0008941">
    <property type="term" value="F:nitric oxide dioxygenase NAD(P)H activity"/>
    <property type="evidence" value="ECO:0007669"/>
    <property type="project" value="UniProtKB-EC"/>
</dbReference>
<dbReference type="Pfam" id="PF00042">
    <property type="entry name" value="Globin"/>
    <property type="match status" value="1"/>
</dbReference>
<keyword evidence="6" id="KW-0521">NADP</keyword>
<feature type="domain" description="Globin" evidence="12">
    <location>
        <begin position="371"/>
        <end position="505"/>
    </location>
</feature>
<dbReference type="InterPro" id="IPR008333">
    <property type="entry name" value="Cbr1-like_FAD-bd_dom"/>
</dbReference>
<feature type="compositionally biased region" description="Low complexity" evidence="11">
    <location>
        <begin position="267"/>
        <end position="308"/>
    </location>
</feature>
<evidence type="ECO:0000256" key="5">
    <source>
        <dbReference type="ARBA" id="ARBA00022714"/>
    </source>
</evidence>
<evidence type="ECO:0000313" key="15">
    <source>
        <dbReference type="Proteomes" id="UP000317881"/>
    </source>
</evidence>
<comment type="cofactor">
    <cofactor evidence="2">
        <name>FAD</name>
        <dbReference type="ChEBI" id="CHEBI:57692"/>
    </cofactor>
</comment>
<dbReference type="PRINTS" id="PR00410">
    <property type="entry name" value="PHEHYDRXLASE"/>
</dbReference>
<feature type="compositionally biased region" description="Low complexity" evidence="11">
    <location>
        <begin position="178"/>
        <end position="198"/>
    </location>
</feature>
<keyword evidence="15" id="KW-1185">Reference proteome</keyword>
<evidence type="ECO:0000256" key="4">
    <source>
        <dbReference type="ARBA" id="ARBA00012229"/>
    </source>
</evidence>
<dbReference type="PROSITE" id="PS01033">
    <property type="entry name" value="GLOBIN"/>
    <property type="match status" value="1"/>
</dbReference>
<evidence type="ECO:0000256" key="6">
    <source>
        <dbReference type="ARBA" id="ARBA00022857"/>
    </source>
</evidence>
<evidence type="ECO:0000256" key="9">
    <source>
        <dbReference type="ARBA" id="ARBA00048649"/>
    </source>
</evidence>
<dbReference type="Gene3D" id="2.40.30.10">
    <property type="entry name" value="Translation factors"/>
    <property type="match status" value="1"/>
</dbReference>
<dbReference type="SUPFAM" id="SSF46458">
    <property type="entry name" value="Globin-like"/>
    <property type="match status" value="1"/>
</dbReference>
<dbReference type="InterPro" id="IPR017927">
    <property type="entry name" value="FAD-bd_FR_type"/>
</dbReference>
<feature type="region of interest" description="Disordered" evidence="11">
    <location>
        <begin position="1"/>
        <end position="374"/>
    </location>
</feature>
<comment type="caution">
    <text evidence="14">The sequence shown here is derived from an EMBL/GenBank/DDBJ whole genome shotgun (WGS) entry which is preliminary data.</text>
</comment>
<dbReference type="GO" id="GO:0051537">
    <property type="term" value="F:2 iron, 2 sulfur cluster binding"/>
    <property type="evidence" value="ECO:0007669"/>
    <property type="project" value="UniProtKB-KW"/>
</dbReference>
<name>A0A4Y3VP65_9ACTN</name>
<keyword evidence="7" id="KW-0411">Iron-sulfur</keyword>
<evidence type="ECO:0000256" key="11">
    <source>
        <dbReference type="SAM" id="MobiDB-lite"/>
    </source>
</evidence>
<gene>
    <name evidence="14" type="ORF">SSP24_52160</name>
</gene>
<dbReference type="EMBL" id="BJND01000040">
    <property type="protein sequence ID" value="GEC07561.1"/>
    <property type="molecule type" value="Genomic_DNA"/>
</dbReference>
<dbReference type="PROSITE" id="PS51384">
    <property type="entry name" value="FAD_FR"/>
    <property type="match status" value="1"/>
</dbReference>
<dbReference type="Pfam" id="PF00175">
    <property type="entry name" value="NAD_binding_1"/>
    <property type="match status" value="1"/>
</dbReference>
<evidence type="ECO:0000256" key="2">
    <source>
        <dbReference type="ARBA" id="ARBA00001974"/>
    </source>
</evidence>
<dbReference type="CDD" id="cd19753">
    <property type="entry name" value="Mb-like_oxidoreductase"/>
    <property type="match status" value="1"/>
</dbReference>
<dbReference type="InterPro" id="IPR039261">
    <property type="entry name" value="FNR_nucleotide-bd"/>
</dbReference>
<dbReference type="InterPro" id="IPR017938">
    <property type="entry name" value="Riboflavin_synthase-like_b-brl"/>
</dbReference>
<dbReference type="CDD" id="cd06187">
    <property type="entry name" value="O2ase_reductase_like"/>
    <property type="match status" value="1"/>
</dbReference>
<comment type="catalytic activity">
    <reaction evidence="9">
        <text>2 nitric oxide + NADH + 2 O2 = 2 nitrate + NAD(+) + H(+)</text>
        <dbReference type="Rhea" id="RHEA:19469"/>
        <dbReference type="ChEBI" id="CHEBI:15378"/>
        <dbReference type="ChEBI" id="CHEBI:15379"/>
        <dbReference type="ChEBI" id="CHEBI:16480"/>
        <dbReference type="ChEBI" id="CHEBI:17632"/>
        <dbReference type="ChEBI" id="CHEBI:57540"/>
        <dbReference type="ChEBI" id="CHEBI:57945"/>
        <dbReference type="EC" id="1.14.12.17"/>
    </reaction>
</comment>
<evidence type="ECO:0000256" key="3">
    <source>
        <dbReference type="ARBA" id="ARBA00006401"/>
    </source>
</evidence>
<evidence type="ECO:0000313" key="14">
    <source>
        <dbReference type="EMBL" id="GEC07561.1"/>
    </source>
</evidence>
<accession>A0A4Y3VP65</accession>
<dbReference type="InterPro" id="IPR012292">
    <property type="entry name" value="Globin/Proto"/>
</dbReference>
<evidence type="ECO:0000256" key="7">
    <source>
        <dbReference type="ARBA" id="ARBA00023014"/>
    </source>
</evidence>
<evidence type="ECO:0000259" key="12">
    <source>
        <dbReference type="PROSITE" id="PS01033"/>
    </source>
</evidence>
<feature type="compositionally biased region" description="Low complexity" evidence="11">
    <location>
        <begin position="1"/>
        <end position="11"/>
    </location>
</feature>
<comment type="catalytic activity">
    <reaction evidence="10">
        <text>2 nitric oxide + NADPH + 2 O2 = 2 nitrate + NADP(+) + H(+)</text>
        <dbReference type="Rhea" id="RHEA:19465"/>
        <dbReference type="ChEBI" id="CHEBI:15378"/>
        <dbReference type="ChEBI" id="CHEBI:15379"/>
        <dbReference type="ChEBI" id="CHEBI:16480"/>
        <dbReference type="ChEBI" id="CHEBI:17632"/>
        <dbReference type="ChEBI" id="CHEBI:57783"/>
        <dbReference type="ChEBI" id="CHEBI:58349"/>
        <dbReference type="EC" id="1.14.12.17"/>
    </reaction>
</comment>
<dbReference type="AlphaFoldDB" id="A0A4Y3VP65"/>
<reference evidence="14 15" key="1">
    <citation type="submission" date="2019-06" db="EMBL/GenBank/DDBJ databases">
        <title>Whole genome shotgun sequence of Streptomyces spinoverrucosus NBRC 14228.</title>
        <authorList>
            <person name="Hosoyama A."/>
            <person name="Uohara A."/>
            <person name="Ohji S."/>
            <person name="Ichikawa N."/>
        </authorList>
    </citation>
    <scope>NUCLEOTIDE SEQUENCE [LARGE SCALE GENOMIC DNA]</scope>
    <source>
        <strain evidence="14 15">NBRC 14228</strain>
    </source>
</reference>
<evidence type="ECO:0000256" key="1">
    <source>
        <dbReference type="ARBA" id="ARBA00001970"/>
    </source>
</evidence>
<keyword evidence="5" id="KW-0001">2Fe-2S</keyword>
<dbReference type="Pfam" id="PF00970">
    <property type="entry name" value="FAD_binding_6"/>
    <property type="match status" value="1"/>
</dbReference>
<dbReference type="PANTHER" id="PTHR47354">
    <property type="entry name" value="NADH OXIDOREDUCTASE HCR"/>
    <property type="match status" value="1"/>
</dbReference>
<dbReference type="Gene3D" id="1.10.490.10">
    <property type="entry name" value="Globins"/>
    <property type="match status" value="1"/>
</dbReference>
<keyword evidence="5" id="KW-0408">Iron</keyword>
<proteinExistence type="inferred from homology"/>
<organism evidence="14 15">
    <name type="scientific">Streptomyces spinoverrucosus</name>
    <dbReference type="NCBI Taxonomy" id="284043"/>
    <lineage>
        <taxon>Bacteria</taxon>
        <taxon>Bacillati</taxon>
        <taxon>Actinomycetota</taxon>
        <taxon>Actinomycetes</taxon>
        <taxon>Kitasatosporales</taxon>
        <taxon>Streptomycetaceae</taxon>
        <taxon>Streptomyces</taxon>
    </lineage>
</organism>
<comment type="similarity">
    <text evidence="3">In the C-terminal section; belongs to the flavoprotein pyridine nucleotide cytochrome reductase family.</text>
</comment>
<protein>
    <recommendedName>
        <fullName evidence="4">nitric oxide dioxygenase</fullName>
        <ecNumber evidence="4">1.14.12.17</ecNumber>
    </recommendedName>
</protein>
<feature type="compositionally biased region" description="Low complexity" evidence="11">
    <location>
        <begin position="333"/>
        <end position="369"/>
    </location>
</feature>
<evidence type="ECO:0000256" key="8">
    <source>
        <dbReference type="ARBA" id="ARBA00023027"/>
    </source>
</evidence>
<keyword evidence="5" id="KW-0479">Metal-binding</keyword>
<dbReference type="EC" id="1.14.12.17" evidence="4"/>
<dbReference type="InterPro" id="IPR009050">
    <property type="entry name" value="Globin-like_sf"/>
</dbReference>
<sequence length="743" mass="78441">MDAPTTTSDGNGTSGGGGGWFTPRKKPEPTQGTEREATDGRRLAGMRPVGRATPGPDSGAPTGEAVPDATSQRTEQHGHLEVDEPLARPYVAETFSQPHTTDPAADGQAHPTLGVPPAGDTADAEPTPHIHGTGASPWVRAAETPGGAPAPDAVTGSRPPEPHERTHGPGPLGPPQTPQAAPWEGFAASPAHSAGPAATNVAADQKRITRAATSTPAPPPTRTEPQPSDQRTAALTEAPPAPHRVPTQRLAPAGHPEPSLFTAGGKPSAAPAPHTEPSTAPAAPHSEPSSPAPQAQPQAPGSAAAQPQPQAPSPAPQAQPQAPSSVPPPQPDAPSSAAPHPHARPTGTAPQAAPSSPAPHAEPSTTPAPQEDASPDAVLIRRTMSTVAPVADKVTSYFYALLFVRHPDLRSLFPAAMDAQRDRLLKALLTAAEHIDNTDVLVPYLQNLGRGHRKYGTQPEHYPAVGECLIGALSRYAESVWDDETEAAWVRAYTTISQVMIDAAAADELRAPAWWYAEVVSHDLRTPDVAVITVRPDQPYPFLAGQYTSLETPWWPRIWRHYSFASAPRSDGLLSFHVKAVPAGWVSNALVHRARPGDVIRLGPPAGSMTVDHTTDSGLLCLGGGTGIAPIKALIEDVAEHGERRPVEVFYGARTDHDLYDIDTMLRLQQTHPWLSVRAIIDQQAHIQLPDAIREYGPWNEYDAYLSGPPGMIRSGVDVLRDVGIPSERIRHDSVEELVAASS</sequence>
<dbReference type="GO" id="GO:0020037">
    <property type="term" value="F:heme binding"/>
    <property type="evidence" value="ECO:0007669"/>
    <property type="project" value="InterPro"/>
</dbReference>
<evidence type="ECO:0000259" key="13">
    <source>
        <dbReference type="PROSITE" id="PS51384"/>
    </source>
</evidence>
<dbReference type="Gene3D" id="3.40.50.80">
    <property type="entry name" value="Nucleotide-binding domain of ferredoxin-NADP reductase (FNR) module"/>
    <property type="match status" value="1"/>
</dbReference>
<dbReference type="GO" id="GO:0019825">
    <property type="term" value="F:oxygen binding"/>
    <property type="evidence" value="ECO:0007669"/>
    <property type="project" value="InterPro"/>
</dbReference>
<keyword evidence="8" id="KW-0520">NAD</keyword>